<keyword evidence="1" id="KW-0479">Metal-binding</keyword>
<evidence type="ECO:0000313" key="4">
    <source>
        <dbReference type="Proteomes" id="UP000837803"/>
    </source>
</evidence>
<dbReference type="SUPFAM" id="SSF56529">
    <property type="entry name" value="FAH"/>
    <property type="match status" value="1"/>
</dbReference>
<gene>
    <name evidence="3" type="primary">ycgM</name>
    <name evidence="3" type="ORF">LEM8419_00714</name>
</gene>
<protein>
    <recommendedName>
        <fullName evidence="2">Fumarylacetoacetase-like C-terminal domain-containing protein</fullName>
    </recommendedName>
</protein>
<sequence>MKLICIGRNYAAHAAELGNARPDQPIVFMKPGSAVLNNNKPFFYPDFSQDIHYEIELVVRIGKTGRHVQPQFAMDYVEGIGLGLDLTARDLQQACKDKGHPWEIAKAFDHSAPLGAHFFAPAALPDVNDVEFSLEKNGEEVQHGYSRNMIFSLTELICYVSQYFRLQKGDLLFTGTPEGVGPLVQGDELVGYLWTSAEGKKEMLRTRVK</sequence>
<dbReference type="Pfam" id="PF01557">
    <property type="entry name" value="FAA_hydrolase"/>
    <property type="match status" value="1"/>
</dbReference>
<organism evidence="3 4">
    <name type="scientific">Neolewinella maritima</name>
    <dbReference type="NCBI Taxonomy" id="1383882"/>
    <lineage>
        <taxon>Bacteria</taxon>
        <taxon>Pseudomonadati</taxon>
        <taxon>Bacteroidota</taxon>
        <taxon>Saprospiria</taxon>
        <taxon>Saprospirales</taxon>
        <taxon>Lewinellaceae</taxon>
        <taxon>Neolewinella</taxon>
    </lineage>
</organism>
<name>A0ABM9AYY0_9BACT</name>
<keyword evidence="4" id="KW-1185">Reference proteome</keyword>
<dbReference type="Gene3D" id="3.90.850.10">
    <property type="entry name" value="Fumarylacetoacetase-like, C-terminal domain"/>
    <property type="match status" value="1"/>
</dbReference>
<dbReference type="PANTHER" id="PTHR11820:SF7">
    <property type="entry name" value="ACYLPYRUVASE FAHD1, MITOCHONDRIAL"/>
    <property type="match status" value="1"/>
</dbReference>
<proteinExistence type="predicted"/>
<feature type="domain" description="Fumarylacetoacetase-like C-terminal" evidence="2">
    <location>
        <begin position="2"/>
        <end position="189"/>
    </location>
</feature>
<evidence type="ECO:0000313" key="3">
    <source>
        <dbReference type="EMBL" id="CAH0999416.1"/>
    </source>
</evidence>
<dbReference type="EMBL" id="CAKLPZ010000001">
    <property type="protein sequence ID" value="CAH0999416.1"/>
    <property type="molecule type" value="Genomic_DNA"/>
</dbReference>
<comment type="caution">
    <text evidence="3">The sequence shown here is derived from an EMBL/GenBank/DDBJ whole genome shotgun (WGS) entry which is preliminary data.</text>
</comment>
<dbReference type="Proteomes" id="UP000837803">
    <property type="component" value="Unassembled WGS sequence"/>
</dbReference>
<dbReference type="InterPro" id="IPR011234">
    <property type="entry name" value="Fumarylacetoacetase-like_C"/>
</dbReference>
<dbReference type="InterPro" id="IPR036663">
    <property type="entry name" value="Fumarylacetoacetase_C_sf"/>
</dbReference>
<dbReference type="RefSeq" id="WP_238749601.1">
    <property type="nucleotide sequence ID" value="NZ_CAKLPZ010000001.1"/>
</dbReference>
<accession>A0ABM9AYY0</accession>
<dbReference type="PANTHER" id="PTHR11820">
    <property type="entry name" value="ACYLPYRUVASE"/>
    <property type="match status" value="1"/>
</dbReference>
<evidence type="ECO:0000256" key="1">
    <source>
        <dbReference type="ARBA" id="ARBA00022723"/>
    </source>
</evidence>
<reference evidence="3" key="1">
    <citation type="submission" date="2021-12" db="EMBL/GenBank/DDBJ databases">
        <authorList>
            <person name="Rodrigo-Torres L."/>
            <person name="Arahal R. D."/>
            <person name="Lucena T."/>
        </authorList>
    </citation>
    <scope>NUCLEOTIDE SEQUENCE</scope>
    <source>
        <strain evidence="3">CECT 8419</strain>
    </source>
</reference>
<evidence type="ECO:0000259" key="2">
    <source>
        <dbReference type="Pfam" id="PF01557"/>
    </source>
</evidence>